<protein>
    <submittedName>
        <fullName evidence="2">Uncharacterized protein</fullName>
    </submittedName>
</protein>
<sequence>MQIVTYITFFFLFLLSRFSVVSVQGLFTRANNLRLRHYGLGERIVLSTCSTNQRRHQMTKKRSSRPFSLYLFKLRMKICPCLRLAKVCCCCIDLLTRSCVSPQTTPFFPSIRLSFFSHTLREAGLSATSVSHPSHDEIMTSFWAGAACCQIGSASPRH</sequence>
<dbReference type="Proteomes" id="UP000738349">
    <property type="component" value="Unassembled WGS sequence"/>
</dbReference>
<dbReference type="EMBL" id="JAGMUV010000003">
    <property type="protein sequence ID" value="KAH7165276.1"/>
    <property type="molecule type" value="Genomic_DNA"/>
</dbReference>
<organism evidence="2 3">
    <name type="scientific">Dactylonectria macrodidyma</name>
    <dbReference type="NCBI Taxonomy" id="307937"/>
    <lineage>
        <taxon>Eukaryota</taxon>
        <taxon>Fungi</taxon>
        <taxon>Dikarya</taxon>
        <taxon>Ascomycota</taxon>
        <taxon>Pezizomycotina</taxon>
        <taxon>Sordariomycetes</taxon>
        <taxon>Hypocreomycetidae</taxon>
        <taxon>Hypocreales</taxon>
        <taxon>Nectriaceae</taxon>
        <taxon>Dactylonectria</taxon>
    </lineage>
</organism>
<keyword evidence="1" id="KW-0812">Transmembrane</keyword>
<evidence type="ECO:0000313" key="3">
    <source>
        <dbReference type="Proteomes" id="UP000738349"/>
    </source>
</evidence>
<proteinExistence type="predicted"/>
<gene>
    <name evidence="2" type="ORF">EDB81DRAFT_249426</name>
</gene>
<accession>A0A9P9JFI5</accession>
<feature type="transmembrane region" description="Helical" evidence="1">
    <location>
        <begin position="6"/>
        <end position="27"/>
    </location>
</feature>
<reference evidence="2" key="1">
    <citation type="journal article" date="2021" name="Nat. Commun.">
        <title>Genetic determinants of endophytism in the Arabidopsis root mycobiome.</title>
        <authorList>
            <person name="Mesny F."/>
            <person name="Miyauchi S."/>
            <person name="Thiergart T."/>
            <person name="Pickel B."/>
            <person name="Atanasova L."/>
            <person name="Karlsson M."/>
            <person name="Huettel B."/>
            <person name="Barry K.W."/>
            <person name="Haridas S."/>
            <person name="Chen C."/>
            <person name="Bauer D."/>
            <person name="Andreopoulos W."/>
            <person name="Pangilinan J."/>
            <person name="LaButti K."/>
            <person name="Riley R."/>
            <person name="Lipzen A."/>
            <person name="Clum A."/>
            <person name="Drula E."/>
            <person name="Henrissat B."/>
            <person name="Kohler A."/>
            <person name="Grigoriev I.V."/>
            <person name="Martin F.M."/>
            <person name="Hacquard S."/>
        </authorList>
    </citation>
    <scope>NUCLEOTIDE SEQUENCE</scope>
    <source>
        <strain evidence="2">MPI-CAGE-AT-0147</strain>
    </source>
</reference>
<comment type="caution">
    <text evidence="2">The sequence shown here is derived from an EMBL/GenBank/DDBJ whole genome shotgun (WGS) entry which is preliminary data.</text>
</comment>
<keyword evidence="1" id="KW-1133">Transmembrane helix</keyword>
<evidence type="ECO:0000313" key="2">
    <source>
        <dbReference type="EMBL" id="KAH7165276.1"/>
    </source>
</evidence>
<evidence type="ECO:0000256" key="1">
    <source>
        <dbReference type="SAM" id="Phobius"/>
    </source>
</evidence>
<dbReference type="AlphaFoldDB" id="A0A9P9JFI5"/>
<keyword evidence="3" id="KW-1185">Reference proteome</keyword>
<keyword evidence="1" id="KW-0472">Membrane</keyword>
<name>A0A9P9JFI5_9HYPO</name>